<dbReference type="InterPro" id="IPR000873">
    <property type="entry name" value="AMP-dep_synth/lig_dom"/>
</dbReference>
<feature type="domain" description="AMP-dependent synthetase/ligase" evidence="2">
    <location>
        <begin position="23"/>
        <end position="413"/>
    </location>
</feature>
<dbReference type="GO" id="GO:0016020">
    <property type="term" value="C:membrane"/>
    <property type="evidence" value="ECO:0007669"/>
    <property type="project" value="TreeGrafter"/>
</dbReference>
<keyword evidence="4" id="KW-1185">Reference proteome</keyword>
<dbReference type="OrthoDB" id="9778383at2"/>
<dbReference type="SUPFAM" id="SSF56801">
    <property type="entry name" value="Acetyl-CoA synthetase-like"/>
    <property type="match status" value="1"/>
</dbReference>
<dbReference type="STRING" id="112901.SAMN04488500_104137"/>
<evidence type="ECO:0000313" key="4">
    <source>
        <dbReference type="Proteomes" id="UP000192738"/>
    </source>
</evidence>
<evidence type="ECO:0000259" key="2">
    <source>
        <dbReference type="Pfam" id="PF00501"/>
    </source>
</evidence>
<dbReference type="AlphaFoldDB" id="A0A1W1ZRA9"/>
<sequence length="561" mass="62193">MSQSPFYDVPELATLQDLVSYCASKYGDKTAFKLKDGKAVISYSYQDLHRDTMSFGDMMRHLDADGKHIAVVGATSYEWIVTYLGSVNAGSVIVPIDKELPLDGICDLLARSQAMCLFFDKHLEKHISEIASQVPGIKYFIAMHHRDDDGNILSFWQNIKRYWGNISSSKPALIGPDTMAAILFTSGTTGTSKGVMLSHRNIMSSTLAGAAAIQLDSNHIALSILPIHHTFEFGMGILCSMLFGVTICINDSLKNLSKNFRLFQPTMLVAVPLVLETMLKQIWFEAERKGKARTLALLLTLSNLLLKLGIDVRRKLFAEVLAAFGGRLAVIFYGGAYSPPTLVKEFNAFGIKLIQGYGITECSPLVATNIDRQVKADSVGRIASCCQVRIDDPDEKGDGEILVKGPNVMLGYYNNQAATAETFTGDWFRTGDLGHLDSDNFLYISGRIKNLIVLKNGKNVSPEEIEGYFQAISYIKELVVYAKETATGDELALLAEIYPDQDVRISMTEDAFKQKLTADIEAINRKLPIYKQVSDFILRDTEFEKTTTKKIKRFTVKKGGN</sequence>
<comment type="catalytic activity">
    <reaction evidence="1">
        <text>a long-chain fatty acid + ATP + CoA = a long-chain fatty acyl-CoA + AMP + diphosphate</text>
        <dbReference type="Rhea" id="RHEA:15421"/>
        <dbReference type="ChEBI" id="CHEBI:30616"/>
        <dbReference type="ChEBI" id="CHEBI:33019"/>
        <dbReference type="ChEBI" id="CHEBI:57287"/>
        <dbReference type="ChEBI" id="CHEBI:57560"/>
        <dbReference type="ChEBI" id="CHEBI:83139"/>
        <dbReference type="ChEBI" id="CHEBI:456215"/>
        <dbReference type="EC" id="6.2.1.3"/>
    </reaction>
    <physiologicalReaction direction="left-to-right" evidence="1">
        <dbReference type="Rhea" id="RHEA:15422"/>
    </physiologicalReaction>
</comment>
<accession>A0A1W1ZRA9</accession>
<dbReference type="GO" id="GO:0004467">
    <property type="term" value="F:long-chain fatty acid-CoA ligase activity"/>
    <property type="evidence" value="ECO:0007669"/>
    <property type="project" value="UniProtKB-EC"/>
</dbReference>
<dbReference type="InterPro" id="IPR042099">
    <property type="entry name" value="ANL_N_sf"/>
</dbReference>
<dbReference type="Pfam" id="PF23562">
    <property type="entry name" value="AMP-binding_C_3"/>
    <property type="match status" value="1"/>
</dbReference>
<proteinExistence type="predicted"/>
<evidence type="ECO:0000256" key="1">
    <source>
        <dbReference type="ARBA" id="ARBA00024484"/>
    </source>
</evidence>
<dbReference type="PANTHER" id="PTHR43272:SF52">
    <property type="entry name" value="AMP-DEPENDENT SYNTHETASE_LIGASE DOMAIN-CONTAINING PROTEIN"/>
    <property type="match status" value="1"/>
</dbReference>
<protein>
    <submittedName>
        <fullName evidence="3">Long-chain acyl-CoA synthetase</fullName>
    </submittedName>
</protein>
<name>A0A1W1ZRA9_9FIRM</name>
<gene>
    <name evidence="3" type="ORF">SAMN04488500_104137</name>
</gene>
<dbReference type="Proteomes" id="UP000192738">
    <property type="component" value="Unassembled WGS sequence"/>
</dbReference>
<dbReference type="PROSITE" id="PS00455">
    <property type="entry name" value="AMP_BINDING"/>
    <property type="match status" value="1"/>
</dbReference>
<dbReference type="EMBL" id="FWXI01000004">
    <property type="protein sequence ID" value="SMC50959.1"/>
    <property type="molecule type" value="Genomic_DNA"/>
</dbReference>
<dbReference type="InterPro" id="IPR020845">
    <property type="entry name" value="AMP-binding_CS"/>
</dbReference>
<dbReference type="Gene3D" id="3.30.300.30">
    <property type="match status" value="1"/>
</dbReference>
<evidence type="ECO:0000313" key="3">
    <source>
        <dbReference type="EMBL" id="SMC50959.1"/>
    </source>
</evidence>
<dbReference type="PANTHER" id="PTHR43272">
    <property type="entry name" value="LONG-CHAIN-FATTY-ACID--COA LIGASE"/>
    <property type="match status" value="1"/>
</dbReference>
<dbReference type="InterPro" id="IPR045851">
    <property type="entry name" value="AMP-bd_C_sf"/>
</dbReference>
<reference evidence="3 4" key="1">
    <citation type="submission" date="2017-04" db="EMBL/GenBank/DDBJ databases">
        <authorList>
            <person name="Afonso C.L."/>
            <person name="Miller P.J."/>
            <person name="Scott M.A."/>
            <person name="Spackman E."/>
            <person name="Goraichik I."/>
            <person name="Dimitrov K.M."/>
            <person name="Suarez D.L."/>
            <person name="Swayne D.E."/>
        </authorList>
    </citation>
    <scope>NUCLEOTIDE SEQUENCE [LARGE SCALE GENOMIC DNA]</scope>
    <source>
        <strain evidence="3 4">DSM 5090</strain>
    </source>
</reference>
<dbReference type="Pfam" id="PF00501">
    <property type="entry name" value="AMP-binding"/>
    <property type="match status" value="1"/>
</dbReference>
<dbReference type="RefSeq" id="WP_084574794.1">
    <property type="nucleotide sequence ID" value="NZ_CP155572.1"/>
</dbReference>
<organism evidence="3 4">
    <name type="scientific">Sporomusa malonica</name>
    <dbReference type="NCBI Taxonomy" id="112901"/>
    <lineage>
        <taxon>Bacteria</taxon>
        <taxon>Bacillati</taxon>
        <taxon>Bacillota</taxon>
        <taxon>Negativicutes</taxon>
        <taxon>Selenomonadales</taxon>
        <taxon>Sporomusaceae</taxon>
        <taxon>Sporomusa</taxon>
    </lineage>
</organism>
<dbReference type="Gene3D" id="3.40.50.12780">
    <property type="entry name" value="N-terminal domain of ligase-like"/>
    <property type="match status" value="1"/>
</dbReference>